<reference evidence="2 3" key="1">
    <citation type="submission" date="2020-08" db="EMBL/GenBank/DDBJ databases">
        <title>Genomic Encyclopedia of Type Strains, Phase IV (KMG-IV): sequencing the most valuable type-strain genomes for metagenomic binning, comparative biology and taxonomic classification.</title>
        <authorList>
            <person name="Goeker M."/>
        </authorList>
    </citation>
    <scope>NUCLEOTIDE SEQUENCE [LARGE SCALE GENOMIC DNA]</scope>
    <source>
        <strain evidence="2 3">YIM 65646</strain>
    </source>
</reference>
<dbReference type="InterPro" id="IPR050177">
    <property type="entry name" value="Lipid_A_modif_metabolic_enz"/>
</dbReference>
<feature type="domain" description="NAD-dependent epimerase/dehydratase" evidence="1">
    <location>
        <begin position="4"/>
        <end position="223"/>
    </location>
</feature>
<proteinExistence type="predicted"/>
<dbReference type="Proteomes" id="UP000548476">
    <property type="component" value="Unassembled WGS sequence"/>
</dbReference>
<evidence type="ECO:0000313" key="3">
    <source>
        <dbReference type="Proteomes" id="UP000548476"/>
    </source>
</evidence>
<dbReference type="RefSeq" id="WP_184791009.1">
    <property type="nucleotide sequence ID" value="NZ_BONT01000047.1"/>
</dbReference>
<protein>
    <submittedName>
        <fullName evidence="2">Nucleoside-diphosphate-sugar epimerase</fullName>
    </submittedName>
</protein>
<sequence length="337" mass="36390">MKLLVLGGTAFVGRSIVEAALAAGHEVTTFNRGRSGADIPGVATIRGDRTDPESVAAVAHQEWDAVFDTSGYTPRNVLAVARALEPVAGRYVFMSTVSVYADWPVKPLTEDSSVLECPPDAGPDFGEDVEDGPTQYGYQKSGCEEATRLTFGVDRATCLRPGVVLGPHEYVGRLPWWLRRVAAGGDVVAPGDPDRSIQPVDVRDLAAFALHCATVGQGGDFNVSAPIGRETFADFLTACRETTGSDARLRWVPDEVLLRHGVRQWSEMPLWRTFEGVWNVDSSRALAAGLSCRPIAETVAGTWSWVRSVDEAREQHERAAEIGLGAAREREILASLS</sequence>
<organism evidence="2 3">
    <name type="scientific">Phytomonospora endophytica</name>
    <dbReference type="NCBI Taxonomy" id="714109"/>
    <lineage>
        <taxon>Bacteria</taxon>
        <taxon>Bacillati</taxon>
        <taxon>Actinomycetota</taxon>
        <taxon>Actinomycetes</taxon>
        <taxon>Micromonosporales</taxon>
        <taxon>Micromonosporaceae</taxon>
        <taxon>Phytomonospora</taxon>
    </lineage>
</organism>
<comment type="caution">
    <text evidence="2">The sequence shown here is derived from an EMBL/GenBank/DDBJ whole genome shotgun (WGS) entry which is preliminary data.</text>
</comment>
<dbReference type="Gene3D" id="3.40.50.720">
    <property type="entry name" value="NAD(P)-binding Rossmann-like Domain"/>
    <property type="match status" value="1"/>
</dbReference>
<dbReference type="Pfam" id="PF01370">
    <property type="entry name" value="Epimerase"/>
    <property type="match status" value="1"/>
</dbReference>
<accession>A0A841FXG2</accession>
<gene>
    <name evidence="2" type="ORF">HNR73_006102</name>
</gene>
<dbReference type="PANTHER" id="PTHR43245">
    <property type="entry name" value="BIFUNCTIONAL POLYMYXIN RESISTANCE PROTEIN ARNA"/>
    <property type="match status" value="1"/>
</dbReference>
<dbReference type="InterPro" id="IPR036291">
    <property type="entry name" value="NAD(P)-bd_dom_sf"/>
</dbReference>
<evidence type="ECO:0000313" key="2">
    <source>
        <dbReference type="EMBL" id="MBB6038222.1"/>
    </source>
</evidence>
<name>A0A841FXG2_9ACTN</name>
<dbReference type="AlphaFoldDB" id="A0A841FXG2"/>
<evidence type="ECO:0000259" key="1">
    <source>
        <dbReference type="Pfam" id="PF01370"/>
    </source>
</evidence>
<dbReference type="EMBL" id="JACHGT010000015">
    <property type="protein sequence ID" value="MBB6038222.1"/>
    <property type="molecule type" value="Genomic_DNA"/>
</dbReference>
<keyword evidence="3" id="KW-1185">Reference proteome</keyword>
<dbReference type="InterPro" id="IPR001509">
    <property type="entry name" value="Epimerase_deHydtase"/>
</dbReference>
<dbReference type="PANTHER" id="PTHR43245:SF13">
    <property type="entry name" value="UDP-D-APIOSE_UDP-D-XYLOSE SYNTHASE 2"/>
    <property type="match status" value="1"/>
</dbReference>
<dbReference type="SUPFAM" id="SSF51735">
    <property type="entry name" value="NAD(P)-binding Rossmann-fold domains"/>
    <property type="match status" value="1"/>
</dbReference>